<evidence type="ECO:0000313" key="2">
    <source>
        <dbReference type="EMBL" id="MBE2997546.1"/>
    </source>
</evidence>
<protein>
    <submittedName>
        <fullName evidence="2">Sugar phosphate isomerase/epimerase</fullName>
    </submittedName>
</protein>
<accession>A0ABR9P151</accession>
<dbReference type="InterPro" id="IPR050312">
    <property type="entry name" value="IolE/XylAMocC-like"/>
</dbReference>
<dbReference type="Pfam" id="PF01261">
    <property type="entry name" value="AP_endonuc_2"/>
    <property type="match status" value="1"/>
</dbReference>
<dbReference type="Proteomes" id="UP000806528">
    <property type="component" value="Unassembled WGS sequence"/>
</dbReference>
<proteinExistence type="predicted"/>
<organism evidence="2 3">
    <name type="scientific">Nocardiopsis coralli</name>
    <dbReference type="NCBI Taxonomy" id="2772213"/>
    <lineage>
        <taxon>Bacteria</taxon>
        <taxon>Bacillati</taxon>
        <taxon>Actinomycetota</taxon>
        <taxon>Actinomycetes</taxon>
        <taxon>Streptosporangiales</taxon>
        <taxon>Nocardiopsidaceae</taxon>
        <taxon>Nocardiopsis</taxon>
    </lineage>
</organism>
<dbReference type="Gene3D" id="3.20.20.150">
    <property type="entry name" value="Divalent-metal-dependent TIM barrel enzymes"/>
    <property type="match status" value="1"/>
</dbReference>
<dbReference type="PANTHER" id="PTHR12110:SF52">
    <property type="entry name" value="XYLOSE ISOMERASE"/>
    <property type="match status" value="1"/>
</dbReference>
<gene>
    <name evidence="2" type="ORF">IDM40_02340</name>
</gene>
<dbReference type="RefSeq" id="WP_193120209.1">
    <property type="nucleotide sequence ID" value="NZ_JADBGI010000002.1"/>
</dbReference>
<reference evidence="2 3" key="1">
    <citation type="submission" date="2020-09" db="EMBL/GenBank/DDBJ databases">
        <title>Diversity and distribution of actinomycetes associated with coral in the coast of Hainan.</title>
        <authorList>
            <person name="Li F."/>
        </authorList>
    </citation>
    <scope>NUCLEOTIDE SEQUENCE [LARGE SCALE GENOMIC DNA]</scope>
    <source>
        <strain evidence="2 3">HNM0947</strain>
    </source>
</reference>
<dbReference type="InterPro" id="IPR013022">
    <property type="entry name" value="Xyl_isomerase-like_TIM-brl"/>
</dbReference>
<feature type="domain" description="Xylose isomerase-like TIM barrel" evidence="1">
    <location>
        <begin position="22"/>
        <end position="258"/>
    </location>
</feature>
<sequence>MSIERFSLNQATIKRADLPTALDLAAAAGVRSVGLWRDRVAETGLHEATRRLAASGLRFSSLCRGGFLTDPETSDQAWKDNLAALDETAALSAAGAPGSVPVLVMVVGGLPAGERDLVAVRDRVRWFLERLEPEARTRGVRIALEPMHPVFCADRAVVPTLGHALDLVGDLDPAAAGVVVDTYHVWWDPDVVPMIERAGAERRIASYQVCDWITPVPEGALLGRGLPGKGHIDFAPLTRAVEAAGFDGDIEIEVFHQEVWDAPFTRVIGDCKRAFTEVVAPHLG</sequence>
<name>A0ABR9P151_9ACTN</name>
<dbReference type="PANTHER" id="PTHR12110">
    <property type="entry name" value="HYDROXYPYRUVATE ISOMERASE"/>
    <property type="match status" value="1"/>
</dbReference>
<dbReference type="SUPFAM" id="SSF51658">
    <property type="entry name" value="Xylose isomerase-like"/>
    <property type="match status" value="1"/>
</dbReference>
<evidence type="ECO:0000259" key="1">
    <source>
        <dbReference type="Pfam" id="PF01261"/>
    </source>
</evidence>
<dbReference type="InterPro" id="IPR036237">
    <property type="entry name" value="Xyl_isomerase-like_sf"/>
</dbReference>
<evidence type="ECO:0000313" key="3">
    <source>
        <dbReference type="Proteomes" id="UP000806528"/>
    </source>
</evidence>
<keyword evidence="3" id="KW-1185">Reference proteome</keyword>
<comment type="caution">
    <text evidence="2">The sequence shown here is derived from an EMBL/GenBank/DDBJ whole genome shotgun (WGS) entry which is preliminary data.</text>
</comment>
<dbReference type="EMBL" id="JADBGI010000002">
    <property type="protein sequence ID" value="MBE2997546.1"/>
    <property type="molecule type" value="Genomic_DNA"/>
</dbReference>
<dbReference type="GO" id="GO:0016853">
    <property type="term" value="F:isomerase activity"/>
    <property type="evidence" value="ECO:0007669"/>
    <property type="project" value="UniProtKB-KW"/>
</dbReference>
<keyword evidence="2" id="KW-0413">Isomerase</keyword>